<protein>
    <submittedName>
        <fullName evidence="2">DUF4013 domain-containing protein</fullName>
    </submittedName>
</protein>
<keyword evidence="1" id="KW-0812">Transmembrane</keyword>
<keyword evidence="1" id="KW-1133">Transmembrane helix</keyword>
<evidence type="ECO:0000313" key="3">
    <source>
        <dbReference type="Proteomes" id="UP001596481"/>
    </source>
</evidence>
<dbReference type="AlphaFoldDB" id="A0ABD5ZGK8"/>
<proteinExistence type="predicted"/>
<dbReference type="RefSeq" id="WP_390224150.1">
    <property type="nucleotide sequence ID" value="NZ_JBHTAA010000005.1"/>
</dbReference>
<accession>A0ABD5ZGK8</accession>
<name>A0ABD5ZGK8_9EURY</name>
<comment type="caution">
    <text evidence="2">The sequence shown here is derived from an EMBL/GenBank/DDBJ whole genome shotgun (WGS) entry which is preliminary data.</text>
</comment>
<feature type="transmembrane region" description="Helical" evidence="1">
    <location>
        <begin position="116"/>
        <end position="149"/>
    </location>
</feature>
<keyword evidence="3" id="KW-1185">Reference proteome</keyword>
<feature type="transmembrane region" description="Helical" evidence="1">
    <location>
        <begin position="195"/>
        <end position="218"/>
    </location>
</feature>
<feature type="transmembrane region" description="Helical" evidence="1">
    <location>
        <begin position="161"/>
        <end position="183"/>
    </location>
</feature>
<organism evidence="2 3">
    <name type="scientific">Haloferax namakaokahaiae</name>
    <dbReference type="NCBI Taxonomy" id="1748331"/>
    <lineage>
        <taxon>Archaea</taxon>
        <taxon>Methanobacteriati</taxon>
        <taxon>Methanobacteriota</taxon>
        <taxon>Stenosarchaea group</taxon>
        <taxon>Halobacteria</taxon>
        <taxon>Halobacteriales</taxon>
        <taxon>Haloferacaceae</taxon>
        <taxon>Haloferax</taxon>
    </lineage>
</organism>
<evidence type="ECO:0000256" key="1">
    <source>
        <dbReference type="SAM" id="Phobius"/>
    </source>
</evidence>
<sequence length="244" mass="24517">MDASDFESAFALPFANDTSFDTVVAGVLLTLATLSTPLAGVLLVGYLARLVRGGERNASSLPAFDDFVGMAVEGTRLSTVLVALQLPAVAIAAGVFELTGARLAALSFVADPTLLSYVSLSAVAVAGLVVAGLAALAGMYVSAAMLVAVAHERSLLAALPAARTLVFDTSFATVVSAAVLVGFGGRLLEVLFGTFPVVGVVLAAVVSFLTLVAAATLLGRGAPDCSQESLRTNAESNPDALGSA</sequence>
<dbReference type="EMBL" id="JBHTAA010000005">
    <property type="protein sequence ID" value="MFC7204444.1"/>
    <property type="molecule type" value="Genomic_DNA"/>
</dbReference>
<keyword evidence="1" id="KW-0472">Membrane</keyword>
<reference evidence="2 3" key="1">
    <citation type="journal article" date="2019" name="Int. J. Syst. Evol. Microbiol.">
        <title>The Global Catalogue of Microorganisms (GCM) 10K type strain sequencing project: providing services to taxonomists for standard genome sequencing and annotation.</title>
        <authorList>
            <consortium name="The Broad Institute Genomics Platform"/>
            <consortium name="The Broad Institute Genome Sequencing Center for Infectious Disease"/>
            <person name="Wu L."/>
            <person name="Ma J."/>
        </authorList>
    </citation>
    <scope>NUCLEOTIDE SEQUENCE [LARGE SCALE GENOMIC DNA]</scope>
    <source>
        <strain evidence="2 3">DSM 29988</strain>
    </source>
</reference>
<feature type="transmembrane region" description="Helical" evidence="1">
    <location>
        <begin position="23"/>
        <end position="48"/>
    </location>
</feature>
<feature type="transmembrane region" description="Helical" evidence="1">
    <location>
        <begin position="77"/>
        <end position="96"/>
    </location>
</feature>
<evidence type="ECO:0000313" key="2">
    <source>
        <dbReference type="EMBL" id="MFC7204444.1"/>
    </source>
</evidence>
<dbReference type="Proteomes" id="UP001596481">
    <property type="component" value="Unassembled WGS sequence"/>
</dbReference>
<gene>
    <name evidence="2" type="ORF">ACFQJC_13030</name>
</gene>
<dbReference type="Pfam" id="PF13197">
    <property type="entry name" value="DUF4013"/>
    <property type="match status" value="1"/>
</dbReference>
<dbReference type="InterPro" id="IPR025098">
    <property type="entry name" value="DUF4013"/>
</dbReference>